<gene>
    <name evidence="1" type="ORF">J4415_02200</name>
</gene>
<accession>A0A8T4L2W5</accession>
<organism evidence="1 2">
    <name type="scientific">Candidatus Iainarchaeum sp</name>
    <dbReference type="NCBI Taxonomy" id="3101447"/>
    <lineage>
        <taxon>Archaea</taxon>
        <taxon>Candidatus Iainarchaeota</taxon>
        <taxon>Candidatus Iainarchaeia</taxon>
        <taxon>Candidatus Iainarchaeales</taxon>
        <taxon>Candidatus Iainarchaeaceae</taxon>
        <taxon>Candidatus Iainarchaeum</taxon>
    </lineage>
</organism>
<protein>
    <submittedName>
        <fullName evidence="1">Uncharacterized protein</fullName>
    </submittedName>
</protein>
<sequence>MPNTDNEIIAKYAKEVKEKLLQGKHYKIIFSAAAKLKSQYRKIPMQEVTNRLRNPENLIVAEPQAANSEGEEKYNCYFGFTRHLAHRYVIIFKHKEEEILIASVIKIERQWQKEAEKRVHAENKNRMQL</sequence>
<evidence type="ECO:0000313" key="2">
    <source>
        <dbReference type="Proteomes" id="UP000677687"/>
    </source>
</evidence>
<proteinExistence type="predicted"/>
<comment type="caution">
    <text evidence="1">The sequence shown here is derived from an EMBL/GenBank/DDBJ whole genome shotgun (WGS) entry which is preliminary data.</text>
</comment>
<dbReference type="Proteomes" id="UP000677687">
    <property type="component" value="Unassembled WGS sequence"/>
</dbReference>
<dbReference type="EMBL" id="JAGVWD010000032">
    <property type="protein sequence ID" value="MBS3057416.1"/>
    <property type="molecule type" value="Genomic_DNA"/>
</dbReference>
<name>A0A8T4L2W5_9ARCH</name>
<dbReference type="AlphaFoldDB" id="A0A8T4L2W5"/>
<reference evidence="1" key="2">
    <citation type="submission" date="2021-05" db="EMBL/GenBank/DDBJ databases">
        <title>Protein family content uncovers lineage relationships and bacterial pathway maintenance mechanisms in DPANN archaea.</title>
        <authorList>
            <person name="Castelle C.J."/>
            <person name="Meheust R."/>
            <person name="Jaffe A.L."/>
            <person name="Seitz K."/>
            <person name="Gong X."/>
            <person name="Baker B.J."/>
            <person name="Banfield J.F."/>
        </authorList>
    </citation>
    <scope>NUCLEOTIDE SEQUENCE</scope>
    <source>
        <strain evidence="1">RIFCSPHIGHO2_01_FULL_AR10_44_11</strain>
    </source>
</reference>
<reference evidence="1" key="1">
    <citation type="submission" date="2021-03" db="EMBL/GenBank/DDBJ databases">
        <authorList>
            <person name="Jaffe A."/>
        </authorList>
    </citation>
    <scope>NUCLEOTIDE SEQUENCE</scope>
    <source>
        <strain evidence="1">RIFCSPHIGHO2_01_FULL_AR10_44_11</strain>
    </source>
</reference>
<evidence type="ECO:0000313" key="1">
    <source>
        <dbReference type="EMBL" id="MBS3057416.1"/>
    </source>
</evidence>